<accession>L5KJR7</accession>
<organism evidence="2 3">
    <name type="scientific">Pteropus alecto</name>
    <name type="common">Black flying fox</name>
    <dbReference type="NCBI Taxonomy" id="9402"/>
    <lineage>
        <taxon>Eukaryota</taxon>
        <taxon>Metazoa</taxon>
        <taxon>Chordata</taxon>
        <taxon>Craniata</taxon>
        <taxon>Vertebrata</taxon>
        <taxon>Euteleostomi</taxon>
        <taxon>Mammalia</taxon>
        <taxon>Eutheria</taxon>
        <taxon>Laurasiatheria</taxon>
        <taxon>Chiroptera</taxon>
        <taxon>Yinpterochiroptera</taxon>
        <taxon>Pteropodoidea</taxon>
        <taxon>Pteropodidae</taxon>
        <taxon>Pteropodinae</taxon>
        <taxon>Pteropus</taxon>
    </lineage>
</organism>
<evidence type="ECO:0000313" key="3">
    <source>
        <dbReference type="Proteomes" id="UP000010552"/>
    </source>
</evidence>
<evidence type="ECO:0000256" key="1">
    <source>
        <dbReference type="SAM" id="MobiDB-lite"/>
    </source>
</evidence>
<name>L5KJR7_PTEAL</name>
<keyword evidence="3" id="KW-1185">Reference proteome</keyword>
<feature type="compositionally biased region" description="Basic and acidic residues" evidence="1">
    <location>
        <begin position="125"/>
        <end position="136"/>
    </location>
</feature>
<dbReference type="Proteomes" id="UP000010552">
    <property type="component" value="Unassembled WGS sequence"/>
</dbReference>
<sequence>MASAYARLSVRWFTFHDGDPAVLHHGGLPRDGSVLVSRFLAAPVLVTAATESVNSTRVSRVTQAPNQVLGTQENEAPSLECVGQHEKDTCLRITPAHWAGPHGGKRRKVPDVLLGESGPPSPGDTYERPEARATSL</sequence>
<protein>
    <submittedName>
        <fullName evidence="2">Uncharacterized protein</fullName>
    </submittedName>
</protein>
<dbReference type="EMBL" id="KB030668">
    <property type="protein sequence ID" value="ELK11820.1"/>
    <property type="molecule type" value="Genomic_DNA"/>
</dbReference>
<dbReference type="InParanoid" id="L5KJR7"/>
<gene>
    <name evidence="2" type="ORF">PAL_GLEAN10008971</name>
</gene>
<dbReference type="AlphaFoldDB" id="L5KJR7"/>
<proteinExistence type="predicted"/>
<evidence type="ECO:0000313" key="2">
    <source>
        <dbReference type="EMBL" id="ELK11820.1"/>
    </source>
</evidence>
<feature type="region of interest" description="Disordered" evidence="1">
    <location>
        <begin position="96"/>
        <end position="136"/>
    </location>
</feature>
<reference evidence="3" key="1">
    <citation type="journal article" date="2013" name="Science">
        <title>Comparative analysis of bat genomes provides insight into the evolution of flight and immunity.</title>
        <authorList>
            <person name="Zhang G."/>
            <person name="Cowled C."/>
            <person name="Shi Z."/>
            <person name="Huang Z."/>
            <person name="Bishop-Lilly K.A."/>
            <person name="Fang X."/>
            <person name="Wynne J.W."/>
            <person name="Xiong Z."/>
            <person name="Baker M.L."/>
            <person name="Zhao W."/>
            <person name="Tachedjian M."/>
            <person name="Zhu Y."/>
            <person name="Zhou P."/>
            <person name="Jiang X."/>
            <person name="Ng J."/>
            <person name="Yang L."/>
            <person name="Wu L."/>
            <person name="Xiao J."/>
            <person name="Feng Y."/>
            <person name="Chen Y."/>
            <person name="Sun X."/>
            <person name="Zhang Y."/>
            <person name="Marsh G.A."/>
            <person name="Crameri G."/>
            <person name="Broder C.C."/>
            <person name="Frey K.G."/>
            <person name="Wang L.F."/>
            <person name="Wang J."/>
        </authorList>
    </citation>
    <scope>NUCLEOTIDE SEQUENCE [LARGE SCALE GENOMIC DNA]</scope>
</reference>